<dbReference type="InterPro" id="IPR019660">
    <property type="entry name" value="Put_sensory_transdc_reg_YbjN"/>
</dbReference>
<protein>
    <submittedName>
        <fullName evidence="1">Putative sensory transduction regulator</fullName>
    </submittedName>
</protein>
<reference evidence="1 2" key="1">
    <citation type="submission" date="2016-10" db="EMBL/GenBank/DDBJ databases">
        <authorList>
            <person name="de Groot N.N."/>
        </authorList>
    </citation>
    <scope>NUCLEOTIDE SEQUENCE [LARGE SCALE GENOMIC DNA]</scope>
    <source>
        <strain evidence="1 2">DSM 22126</strain>
    </source>
</reference>
<evidence type="ECO:0000313" key="1">
    <source>
        <dbReference type="EMBL" id="SDS63850.1"/>
    </source>
</evidence>
<gene>
    <name evidence="1" type="ORF">SAMN04489860_2005</name>
</gene>
<sequence length="152" mass="16769">MRLWGRRRRPGVATEAPAPVTPRRVADELTRQGYAFRVGGDGVLTGTWDGHRLWFLLLGDERGLLQVRGRAARTTPVEHHDALVQVLNDWNRDGLWPAAHAREEQGVLLVYGEVSTPFELGATDAQLAHAIRTGVAGCLALFEALDSLVRVE</sequence>
<dbReference type="Proteomes" id="UP000185663">
    <property type="component" value="Chromosome I"/>
</dbReference>
<accession>A0A1H1TUH4</accession>
<keyword evidence="2" id="KW-1185">Reference proteome</keyword>
<dbReference type="STRING" id="545619.SAMN04489860_2005"/>
<dbReference type="Pfam" id="PF10722">
    <property type="entry name" value="YbjN"/>
    <property type="match status" value="1"/>
</dbReference>
<organism evidence="1 2">
    <name type="scientific">Paraoerskovia marina</name>
    <dbReference type="NCBI Taxonomy" id="545619"/>
    <lineage>
        <taxon>Bacteria</taxon>
        <taxon>Bacillati</taxon>
        <taxon>Actinomycetota</taxon>
        <taxon>Actinomycetes</taxon>
        <taxon>Micrococcales</taxon>
        <taxon>Cellulomonadaceae</taxon>
        <taxon>Paraoerskovia</taxon>
    </lineage>
</organism>
<proteinExistence type="predicted"/>
<evidence type="ECO:0000313" key="2">
    <source>
        <dbReference type="Proteomes" id="UP000185663"/>
    </source>
</evidence>
<dbReference type="OrthoDB" id="3256964at2"/>
<name>A0A1H1TUH4_9CELL</name>
<dbReference type="AlphaFoldDB" id="A0A1H1TUH4"/>
<dbReference type="EMBL" id="LT629776">
    <property type="protein sequence ID" value="SDS63850.1"/>
    <property type="molecule type" value="Genomic_DNA"/>
</dbReference>
<dbReference type="eggNOG" id="ENOG5032V8W">
    <property type="taxonomic scope" value="Bacteria"/>
</dbReference>